<dbReference type="Pfam" id="PF00198">
    <property type="entry name" value="2-oxoacid_dh"/>
    <property type="match status" value="1"/>
</dbReference>
<dbReference type="PANTHER" id="PTHR23151:SF90">
    <property type="entry name" value="DIHYDROLIPOYLLYSINE-RESIDUE ACETYLTRANSFERASE COMPONENT OF PYRUVATE DEHYDROGENASE COMPLEX, MITOCHONDRIAL-RELATED"/>
    <property type="match status" value="1"/>
</dbReference>
<evidence type="ECO:0000256" key="2">
    <source>
        <dbReference type="ARBA" id="ARBA00005145"/>
    </source>
</evidence>
<evidence type="ECO:0000256" key="8">
    <source>
        <dbReference type="ARBA" id="ARBA00023315"/>
    </source>
</evidence>
<feature type="domain" description="Peripheral subunit-binding (PSBD)" evidence="15">
    <location>
        <begin position="156"/>
        <end position="193"/>
    </location>
</feature>
<dbReference type="GO" id="GO:0006099">
    <property type="term" value="P:tricarboxylic acid cycle"/>
    <property type="evidence" value="ECO:0007669"/>
    <property type="project" value="UniProtKB-KW"/>
</dbReference>
<keyword evidence="8 12" id="KW-0012">Acyltransferase</keyword>
<dbReference type="InterPro" id="IPR036625">
    <property type="entry name" value="E3-bd_dom_sf"/>
</dbReference>
<evidence type="ECO:0000256" key="7">
    <source>
        <dbReference type="ARBA" id="ARBA00022823"/>
    </source>
</evidence>
<dbReference type="PROSITE" id="PS51826">
    <property type="entry name" value="PSBD"/>
    <property type="match status" value="1"/>
</dbReference>
<evidence type="ECO:0000256" key="13">
    <source>
        <dbReference type="SAM" id="MobiDB-lite"/>
    </source>
</evidence>
<dbReference type="InterPro" id="IPR045257">
    <property type="entry name" value="E2/Pdx1"/>
</dbReference>
<comment type="function">
    <text evidence="9">The pyruvate dehydrogenase complex catalyzes the overall conversion of pyruvate to acetyl-CoA and CO(2). It contains multiple copies of three enzymatic components: pyruvate dehydrogenase (E1), dihydrolipoamide acetyltransferase (E2) and lipoamide dehydrogenase (E3).</text>
</comment>
<dbReference type="NCBIfam" id="TIGR01349">
    <property type="entry name" value="PDHac_trf_mito"/>
    <property type="match status" value="1"/>
</dbReference>
<comment type="subunit">
    <text evidence="4">Forms a 24-polypeptide structural core with octahedral symmetry. Part of the 2-oxoglutarate dehydrogenase (OGDH) complex composed of E1 (2-oxoglutarate dehydrogenase), E2 (dihydrolipoamide succinyltransferase) and E3 (dihydrolipoamide dehydrogenase); the complex contains multiple copies of the three enzymatic components (E1, E2 and E3).</text>
</comment>
<dbReference type="Gene3D" id="2.40.50.100">
    <property type="match status" value="1"/>
</dbReference>
<dbReference type="Gene3D" id="4.10.320.10">
    <property type="entry name" value="E3-binding domain"/>
    <property type="match status" value="1"/>
</dbReference>
<evidence type="ECO:0000256" key="6">
    <source>
        <dbReference type="ARBA" id="ARBA00022679"/>
    </source>
</evidence>
<keyword evidence="6 12" id="KW-0808">Transferase</keyword>
<gene>
    <name evidence="16" type="ORF">FY207_00905</name>
</gene>
<proteinExistence type="inferred from homology"/>
<dbReference type="InterPro" id="IPR011053">
    <property type="entry name" value="Single_hybrid_motif"/>
</dbReference>
<dbReference type="GO" id="GO:0004149">
    <property type="term" value="F:dihydrolipoyllysine-residue succinyltransferase activity"/>
    <property type="evidence" value="ECO:0007669"/>
    <property type="project" value="UniProtKB-EC"/>
</dbReference>
<dbReference type="InterPro" id="IPR004167">
    <property type="entry name" value="PSBD"/>
</dbReference>
<comment type="pathway">
    <text evidence="2">Amino-acid degradation; L-lysine degradation via saccharopine pathway; glutaryl-CoA from L-lysine: step 6/6.</text>
</comment>
<dbReference type="GO" id="GO:0045254">
    <property type="term" value="C:pyruvate dehydrogenase complex"/>
    <property type="evidence" value="ECO:0007669"/>
    <property type="project" value="UniProtKB-UniRule"/>
</dbReference>
<dbReference type="Pfam" id="PF00364">
    <property type="entry name" value="Biotin_lipoyl"/>
    <property type="match status" value="1"/>
</dbReference>
<dbReference type="EMBL" id="VTCY01000002">
    <property type="protein sequence ID" value="KAB0452499.1"/>
    <property type="molecule type" value="Genomic_DNA"/>
</dbReference>
<comment type="cofactor">
    <cofactor evidence="12">
        <name>(R)-lipoate</name>
        <dbReference type="ChEBI" id="CHEBI:83088"/>
    </cofactor>
    <text evidence="12">Binds 1 lipoyl cofactor covalently.</text>
</comment>
<dbReference type="InterPro" id="IPR006257">
    <property type="entry name" value="LAT1"/>
</dbReference>
<dbReference type="FunFam" id="3.30.559.10:FF:000007">
    <property type="entry name" value="Dihydrolipoamide acetyltransferase component of pyruvate dehydrogenase complex"/>
    <property type="match status" value="1"/>
</dbReference>
<dbReference type="SUPFAM" id="SSF51230">
    <property type="entry name" value="Single hybrid motif"/>
    <property type="match status" value="1"/>
</dbReference>
<evidence type="ECO:0000256" key="4">
    <source>
        <dbReference type="ARBA" id="ARBA00011666"/>
    </source>
</evidence>
<comment type="catalytic activity">
    <reaction evidence="10 12">
        <text>N(6)-[(R)-dihydrolipoyl]-L-lysyl-[protein] + acetyl-CoA = N(6)-[(R)-S(8)-acetyldihydrolipoyl]-L-lysyl-[protein] + CoA</text>
        <dbReference type="Rhea" id="RHEA:17017"/>
        <dbReference type="Rhea" id="RHEA-COMP:10475"/>
        <dbReference type="Rhea" id="RHEA-COMP:10478"/>
        <dbReference type="ChEBI" id="CHEBI:57287"/>
        <dbReference type="ChEBI" id="CHEBI:57288"/>
        <dbReference type="ChEBI" id="CHEBI:83100"/>
        <dbReference type="ChEBI" id="CHEBI:83111"/>
        <dbReference type="EC" id="2.3.1.12"/>
    </reaction>
</comment>
<dbReference type="FunFam" id="2.40.50.100:FF:000010">
    <property type="entry name" value="Acetyltransferase component of pyruvate dehydrogenase complex"/>
    <property type="match status" value="1"/>
</dbReference>
<dbReference type="CDD" id="cd06849">
    <property type="entry name" value="lipoyl_domain"/>
    <property type="match status" value="1"/>
</dbReference>
<dbReference type="PROSITE" id="PS50968">
    <property type="entry name" value="BIOTINYL_LIPOYL"/>
    <property type="match status" value="1"/>
</dbReference>
<dbReference type="PANTHER" id="PTHR23151">
    <property type="entry name" value="DIHYDROLIPOAMIDE ACETYL/SUCCINYL-TRANSFERASE-RELATED"/>
    <property type="match status" value="1"/>
</dbReference>
<dbReference type="SUPFAM" id="SSF47005">
    <property type="entry name" value="Peripheral subunit-binding domain of 2-oxo acid dehydrogenase complex"/>
    <property type="match status" value="1"/>
</dbReference>
<evidence type="ECO:0000256" key="12">
    <source>
        <dbReference type="RuleBase" id="RU361137"/>
    </source>
</evidence>
<keyword evidence="5" id="KW-0816">Tricarboxylic acid cycle</keyword>
<name>A0A643CMA2_ANAMA</name>
<dbReference type="Gene3D" id="3.30.559.10">
    <property type="entry name" value="Chloramphenicol acetyltransferase-like domain"/>
    <property type="match status" value="1"/>
</dbReference>
<dbReference type="Pfam" id="PF02817">
    <property type="entry name" value="E3_binding"/>
    <property type="match status" value="1"/>
</dbReference>
<protein>
    <recommendedName>
        <fullName evidence="12">Acetyltransferase component of pyruvate dehydrogenase complex</fullName>
        <ecNumber evidence="12">2.3.1.12</ecNumber>
    </recommendedName>
</protein>
<dbReference type="GO" id="GO:0006086">
    <property type="term" value="P:pyruvate decarboxylation to acetyl-CoA"/>
    <property type="evidence" value="ECO:0007669"/>
    <property type="project" value="InterPro"/>
</dbReference>
<evidence type="ECO:0000256" key="1">
    <source>
        <dbReference type="ARBA" id="ARBA00004052"/>
    </source>
</evidence>
<evidence type="ECO:0000313" key="16">
    <source>
        <dbReference type="EMBL" id="KAB0452499.1"/>
    </source>
</evidence>
<dbReference type="InterPro" id="IPR001078">
    <property type="entry name" value="2-oxoacid_DH_actylTfrase"/>
</dbReference>
<accession>A0A643CMA2</accession>
<evidence type="ECO:0000256" key="10">
    <source>
        <dbReference type="ARBA" id="ARBA00048370"/>
    </source>
</evidence>
<comment type="function">
    <text evidence="1">E2 component of the 2-oxoglutarate dehydrogenase (OGDH) complex which catalyzes the second step in the conversion of 2-oxoglutarate to succinyl-CoA and CO(2).</text>
</comment>
<evidence type="ECO:0000256" key="11">
    <source>
        <dbReference type="ARBA" id="ARBA00052761"/>
    </source>
</evidence>
<evidence type="ECO:0000256" key="5">
    <source>
        <dbReference type="ARBA" id="ARBA00022532"/>
    </source>
</evidence>
<dbReference type="GO" id="GO:0004742">
    <property type="term" value="F:dihydrolipoyllysine-residue acetyltransferase activity"/>
    <property type="evidence" value="ECO:0007669"/>
    <property type="project" value="UniProtKB-UniRule"/>
</dbReference>
<comment type="catalytic activity">
    <reaction evidence="11">
        <text>N(6)-[(R)-dihydrolipoyl]-L-lysyl-[protein] + succinyl-CoA = N(6)-[(R)-S(8)-succinyldihydrolipoyl]-L-lysyl-[protein] + CoA</text>
        <dbReference type="Rhea" id="RHEA:15213"/>
        <dbReference type="Rhea" id="RHEA-COMP:10475"/>
        <dbReference type="Rhea" id="RHEA-COMP:20092"/>
        <dbReference type="ChEBI" id="CHEBI:57287"/>
        <dbReference type="ChEBI" id="CHEBI:57292"/>
        <dbReference type="ChEBI" id="CHEBI:83100"/>
        <dbReference type="ChEBI" id="CHEBI:83120"/>
        <dbReference type="EC" id="2.3.1.61"/>
    </reaction>
</comment>
<organism evidence="16">
    <name type="scientific">Anaplasma marginale</name>
    <dbReference type="NCBI Taxonomy" id="770"/>
    <lineage>
        <taxon>Bacteria</taxon>
        <taxon>Pseudomonadati</taxon>
        <taxon>Pseudomonadota</taxon>
        <taxon>Alphaproteobacteria</taxon>
        <taxon>Rickettsiales</taxon>
        <taxon>Anaplasmataceae</taxon>
        <taxon>Anaplasma</taxon>
    </lineage>
</organism>
<evidence type="ECO:0000256" key="9">
    <source>
        <dbReference type="ARBA" id="ARBA00025211"/>
    </source>
</evidence>
<feature type="region of interest" description="Disordered" evidence="13">
    <location>
        <begin position="103"/>
        <end position="141"/>
    </location>
</feature>
<dbReference type="InterPro" id="IPR023213">
    <property type="entry name" value="CAT-like_dom_sf"/>
</dbReference>
<keyword evidence="7 12" id="KW-0450">Lipoyl</keyword>
<dbReference type="RefSeq" id="WP_037352009.1">
    <property type="nucleotide sequence ID" value="NZ_VTCX01000002.1"/>
</dbReference>
<feature type="compositionally biased region" description="Low complexity" evidence="13">
    <location>
        <begin position="111"/>
        <end position="122"/>
    </location>
</feature>
<keyword evidence="16" id="KW-0670">Pyruvate</keyword>
<dbReference type="SUPFAM" id="SSF52777">
    <property type="entry name" value="CoA-dependent acyltransferases"/>
    <property type="match status" value="1"/>
</dbReference>
<sequence length="433" mass="46645">MPVRVLMPALSPTMKSGIVARWHKKEGDSVKPGDVIADIETDKAVMEFEYVDEPGVLYKILTQEGTRDVPVNQVIAVVRVGDEDVASVEALCNVAHDADAKGSAADSQGTAAVAAPASPSVVTNTEKPSQPQPERQRPERGVAYPIPDFAEERKIKATPLAKKLASRLSVDITKVAGTGPYGRVVKADVLDAAAGGGFPSTTGAAGGDVVEVSSMRRVIADRLLESKLTVPHFYLAVDCMVGELLKLRVEINDSCADRGTKITVNDFVLKAVALAMREFPEINSSWEGDRIRYHRDINISFAVSIDGGLITPVVENVDAKSLSEISDITKSLVTRAKERKLQPHEFQGGGFTVSNLGMFGVREFYAIINPPQSCIMAVGQSEKRAVVVDGCVVPADVMTVTLSVDHRSVDGVLAAKFLNRFKFYIENPLLMLV</sequence>
<evidence type="ECO:0000259" key="14">
    <source>
        <dbReference type="PROSITE" id="PS50968"/>
    </source>
</evidence>
<dbReference type="AlphaFoldDB" id="A0A643CMA2"/>
<evidence type="ECO:0000256" key="3">
    <source>
        <dbReference type="ARBA" id="ARBA00007317"/>
    </source>
</evidence>
<comment type="caution">
    <text evidence="16">The sequence shown here is derived from an EMBL/GenBank/DDBJ whole genome shotgun (WGS) entry which is preliminary data.</text>
</comment>
<dbReference type="EC" id="2.3.1.12" evidence="12"/>
<dbReference type="InterPro" id="IPR000089">
    <property type="entry name" value="Biotin_lipoyl"/>
</dbReference>
<comment type="similarity">
    <text evidence="3 12">Belongs to the 2-oxoacid dehydrogenase family.</text>
</comment>
<feature type="domain" description="Lipoyl-binding" evidence="14">
    <location>
        <begin position="2"/>
        <end position="79"/>
    </location>
</feature>
<evidence type="ECO:0000259" key="15">
    <source>
        <dbReference type="PROSITE" id="PS51826"/>
    </source>
</evidence>
<reference evidence="16" key="1">
    <citation type="submission" date="2019-08" db="EMBL/GenBank/DDBJ databases">
        <authorList>
            <person name="Amaro Estrada I."/>
            <person name="Quiroz Castaneda R.E."/>
            <person name="Martinez Ocampo F."/>
            <person name="Rodriguez Camarillo S.D."/>
        </authorList>
    </citation>
    <scope>NUCLEOTIDE SEQUENCE</scope>
    <source>
        <strain evidence="16">MEX-30-184-02</strain>
    </source>
</reference>